<proteinExistence type="predicted"/>
<sequence length="126" mass="14260">MDYPHTSVRVNRKRFSINVSARILDEVVFATLRPKMGQRTFSFDYNNRKSQNLVGSETDPAKEKAVREKLLESTIHTGGFPNEIIFIVDKPNIITGNIDATDDLANGDVGILSHFELDDQNRVLRV</sequence>
<evidence type="ECO:0000313" key="1">
    <source>
        <dbReference type="EMBL" id="GFY42624.1"/>
    </source>
</evidence>
<keyword evidence="2" id="KW-1185">Reference proteome</keyword>
<protein>
    <submittedName>
        <fullName evidence="1">Uncharacterized protein</fullName>
    </submittedName>
</protein>
<dbReference type="OrthoDB" id="6512704at2759"/>
<dbReference type="EMBL" id="BMAV01003195">
    <property type="protein sequence ID" value="GFY42624.1"/>
    <property type="molecule type" value="Genomic_DNA"/>
</dbReference>
<dbReference type="AlphaFoldDB" id="A0A8X6WWF7"/>
<name>A0A8X6WWF7_9ARAC</name>
<gene>
    <name evidence="1" type="ORF">TNIN_16531</name>
</gene>
<evidence type="ECO:0000313" key="2">
    <source>
        <dbReference type="Proteomes" id="UP000886998"/>
    </source>
</evidence>
<comment type="caution">
    <text evidence="1">The sequence shown here is derived from an EMBL/GenBank/DDBJ whole genome shotgun (WGS) entry which is preliminary data.</text>
</comment>
<reference evidence="1" key="1">
    <citation type="submission" date="2020-08" db="EMBL/GenBank/DDBJ databases">
        <title>Multicomponent nature underlies the extraordinary mechanical properties of spider dragline silk.</title>
        <authorList>
            <person name="Kono N."/>
            <person name="Nakamura H."/>
            <person name="Mori M."/>
            <person name="Yoshida Y."/>
            <person name="Ohtoshi R."/>
            <person name="Malay A.D."/>
            <person name="Moran D.A.P."/>
            <person name="Tomita M."/>
            <person name="Numata K."/>
            <person name="Arakawa K."/>
        </authorList>
    </citation>
    <scope>NUCLEOTIDE SEQUENCE</scope>
</reference>
<accession>A0A8X6WWF7</accession>
<organism evidence="1 2">
    <name type="scientific">Trichonephila inaurata madagascariensis</name>
    <dbReference type="NCBI Taxonomy" id="2747483"/>
    <lineage>
        <taxon>Eukaryota</taxon>
        <taxon>Metazoa</taxon>
        <taxon>Ecdysozoa</taxon>
        <taxon>Arthropoda</taxon>
        <taxon>Chelicerata</taxon>
        <taxon>Arachnida</taxon>
        <taxon>Araneae</taxon>
        <taxon>Araneomorphae</taxon>
        <taxon>Entelegynae</taxon>
        <taxon>Araneoidea</taxon>
        <taxon>Nephilidae</taxon>
        <taxon>Trichonephila</taxon>
        <taxon>Trichonephila inaurata</taxon>
    </lineage>
</organism>
<dbReference type="Proteomes" id="UP000886998">
    <property type="component" value="Unassembled WGS sequence"/>
</dbReference>